<evidence type="ECO:0000313" key="9">
    <source>
        <dbReference type="Proteomes" id="UP001595698"/>
    </source>
</evidence>
<dbReference type="SUPFAM" id="SSF46894">
    <property type="entry name" value="C-terminal effector domain of the bipartite response regulators"/>
    <property type="match status" value="1"/>
</dbReference>
<keyword evidence="4" id="KW-0804">Transcription</keyword>
<dbReference type="PANTHER" id="PTHR43214">
    <property type="entry name" value="TWO-COMPONENT RESPONSE REGULATOR"/>
    <property type="match status" value="1"/>
</dbReference>
<dbReference type="InterPro" id="IPR058245">
    <property type="entry name" value="NreC/VraR/RcsB-like_REC"/>
</dbReference>
<evidence type="ECO:0000256" key="2">
    <source>
        <dbReference type="ARBA" id="ARBA00023015"/>
    </source>
</evidence>
<evidence type="ECO:0000256" key="5">
    <source>
        <dbReference type="PROSITE-ProRule" id="PRU00169"/>
    </source>
</evidence>
<feature type="modified residue" description="4-aspartylphosphate" evidence="5">
    <location>
        <position position="52"/>
    </location>
</feature>
<feature type="domain" description="HTH luxR-type" evidence="6">
    <location>
        <begin position="144"/>
        <end position="215"/>
    </location>
</feature>
<dbReference type="EMBL" id="JBHSBC010000008">
    <property type="protein sequence ID" value="MFC3980070.1"/>
    <property type="molecule type" value="Genomic_DNA"/>
</dbReference>
<evidence type="ECO:0000259" key="7">
    <source>
        <dbReference type="PROSITE" id="PS50110"/>
    </source>
</evidence>
<dbReference type="RefSeq" id="WP_386188995.1">
    <property type="nucleotide sequence ID" value="NZ_JBHSBC010000008.1"/>
</dbReference>
<dbReference type="SUPFAM" id="SSF52172">
    <property type="entry name" value="CheY-like"/>
    <property type="match status" value="1"/>
</dbReference>
<dbReference type="Proteomes" id="UP001595698">
    <property type="component" value="Unassembled WGS sequence"/>
</dbReference>
<gene>
    <name evidence="8" type="ORF">ACFOYY_08055</name>
</gene>
<dbReference type="Pfam" id="PF00196">
    <property type="entry name" value="GerE"/>
    <property type="match status" value="1"/>
</dbReference>
<evidence type="ECO:0000256" key="1">
    <source>
        <dbReference type="ARBA" id="ARBA00022553"/>
    </source>
</evidence>
<organism evidence="8 9">
    <name type="scientific">Streptosporangium jomthongense</name>
    <dbReference type="NCBI Taxonomy" id="1193683"/>
    <lineage>
        <taxon>Bacteria</taxon>
        <taxon>Bacillati</taxon>
        <taxon>Actinomycetota</taxon>
        <taxon>Actinomycetes</taxon>
        <taxon>Streptosporangiales</taxon>
        <taxon>Streptosporangiaceae</taxon>
        <taxon>Streptosporangium</taxon>
    </lineage>
</organism>
<dbReference type="SMART" id="SM00421">
    <property type="entry name" value="HTH_LUXR"/>
    <property type="match status" value="1"/>
</dbReference>
<dbReference type="CDD" id="cd17535">
    <property type="entry name" value="REC_NarL-like"/>
    <property type="match status" value="1"/>
</dbReference>
<keyword evidence="3" id="KW-0238">DNA-binding</keyword>
<dbReference type="InterPro" id="IPR000792">
    <property type="entry name" value="Tscrpt_reg_LuxR_C"/>
</dbReference>
<dbReference type="PROSITE" id="PS50110">
    <property type="entry name" value="RESPONSE_REGULATORY"/>
    <property type="match status" value="1"/>
</dbReference>
<keyword evidence="1 5" id="KW-0597">Phosphoprotein</keyword>
<sequence>MRVAIAEDSVLLREGITRILEAGGIEVVAAVGDAHQLMEAVERSSPDLAIIDVRMPPTHTTEGLRAALTLRRERPGLALLVLSQVVEERYATDLLSGDMAGIGYLLKDRIVDINGFVQAVRQVAEGGAVLDPEVVSQVLARRRNRDPLKTLTPRELEVLGQMAQGRSNSGIAAALTVSESAIAKHVNNVFTKLGLAPADTDHRRVIAVVRFLQATEAPGGTP</sequence>
<comment type="caution">
    <text evidence="8">The sequence shown here is derived from an EMBL/GenBank/DDBJ whole genome shotgun (WGS) entry which is preliminary data.</text>
</comment>
<accession>A0ABV8EWG7</accession>
<evidence type="ECO:0000313" key="8">
    <source>
        <dbReference type="EMBL" id="MFC3980070.1"/>
    </source>
</evidence>
<keyword evidence="9" id="KW-1185">Reference proteome</keyword>
<dbReference type="InterPro" id="IPR001789">
    <property type="entry name" value="Sig_transdc_resp-reg_receiver"/>
</dbReference>
<dbReference type="PANTHER" id="PTHR43214:SF24">
    <property type="entry name" value="TRANSCRIPTIONAL REGULATORY PROTEIN NARL-RELATED"/>
    <property type="match status" value="1"/>
</dbReference>
<evidence type="ECO:0000259" key="6">
    <source>
        <dbReference type="PROSITE" id="PS50043"/>
    </source>
</evidence>
<proteinExistence type="predicted"/>
<dbReference type="Pfam" id="PF00072">
    <property type="entry name" value="Response_reg"/>
    <property type="match status" value="1"/>
</dbReference>
<dbReference type="CDD" id="cd06170">
    <property type="entry name" value="LuxR_C_like"/>
    <property type="match status" value="1"/>
</dbReference>
<evidence type="ECO:0000256" key="3">
    <source>
        <dbReference type="ARBA" id="ARBA00023125"/>
    </source>
</evidence>
<dbReference type="InterPro" id="IPR039420">
    <property type="entry name" value="WalR-like"/>
</dbReference>
<keyword evidence="2" id="KW-0805">Transcription regulation</keyword>
<dbReference type="PRINTS" id="PR00038">
    <property type="entry name" value="HTHLUXR"/>
</dbReference>
<evidence type="ECO:0000256" key="4">
    <source>
        <dbReference type="ARBA" id="ARBA00023163"/>
    </source>
</evidence>
<feature type="domain" description="Response regulatory" evidence="7">
    <location>
        <begin position="2"/>
        <end position="122"/>
    </location>
</feature>
<dbReference type="InterPro" id="IPR011006">
    <property type="entry name" value="CheY-like_superfamily"/>
</dbReference>
<reference evidence="9" key="1">
    <citation type="journal article" date="2019" name="Int. J. Syst. Evol. Microbiol.">
        <title>The Global Catalogue of Microorganisms (GCM) 10K type strain sequencing project: providing services to taxonomists for standard genome sequencing and annotation.</title>
        <authorList>
            <consortium name="The Broad Institute Genomics Platform"/>
            <consortium name="The Broad Institute Genome Sequencing Center for Infectious Disease"/>
            <person name="Wu L."/>
            <person name="Ma J."/>
        </authorList>
    </citation>
    <scope>NUCLEOTIDE SEQUENCE [LARGE SCALE GENOMIC DNA]</scope>
    <source>
        <strain evidence="9">TBRC 7912</strain>
    </source>
</reference>
<dbReference type="PROSITE" id="PS50043">
    <property type="entry name" value="HTH_LUXR_2"/>
    <property type="match status" value="1"/>
</dbReference>
<dbReference type="Gene3D" id="3.40.50.2300">
    <property type="match status" value="1"/>
</dbReference>
<dbReference type="SMART" id="SM00448">
    <property type="entry name" value="REC"/>
    <property type="match status" value="1"/>
</dbReference>
<name>A0ABV8EWG7_9ACTN</name>
<dbReference type="InterPro" id="IPR016032">
    <property type="entry name" value="Sig_transdc_resp-reg_C-effctor"/>
</dbReference>
<protein>
    <submittedName>
        <fullName evidence="8">Response regulator</fullName>
    </submittedName>
</protein>